<dbReference type="InterPro" id="IPR013395">
    <property type="entry name" value="CRISPR-assoc_Cas3_yers"/>
</dbReference>
<dbReference type="Proteomes" id="UP000832034">
    <property type="component" value="Chromosome"/>
</dbReference>
<organism evidence="10 11">
    <name type="scientific">Vitreoscilla stercoraria</name>
    <dbReference type="NCBI Taxonomy" id="61"/>
    <lineage>
        <taxon>Bacteria</taxon>
        <taxon>Pseudomonadati</taxon>
        <taxon>Pseudomonadota</taxon>
        <taxon>Betaproteobacteria</taxon>
        <taxon>Neisseriales</taxon>
        <taxon>Neisseriaceae</taxon>
        <taxon>Vitreoscilla</taxon>
    </lineage>
</organism>
<evidence type="ECO:0000256" key="4">
    <source>
        <dbReference type="ARBA" id="ARBA00022741"/>
    </source>
</evidence>
<dbReference type="Gene3D" id="1.10.3210.30">
    <property type="match status" value="1"/>
</dbReference>
<keyword evidence="4" id="KW-0547">Nucleotide-binding</keyword>
<name>A0ABY4ED22_VITST</name>
<evidence type="ECO:0000256" key="3">
    <source>
        <dbReference type="ARBA" id="ARBA00022723"/>
    </source>
</evidence>
<dbReference type="SUPFAM" id="SSF52540">
    <property type="entry name" value="P-loop containing nucleoside triphosphate hydrolases"/>
    <property type="match status" value="1"/>
</dbReference>
<proteinExistence type="inferred from homology"/>
<evidence type="ECO:0000256" key="7">
    <source>
        <dbReference type="ARBA" id="ARBA00022840"/>
    </source>
</evidence>
<dbReference type="InterPro" id="IPR054712">
    <property type="entry name" value="Cas3-like_dom"/>
</dbReference>
<evidence type="ECO:0000256" key="6">
    <source>
        <dbReference type="ARBA" id="ARBA00022806"/>
    </source>
</evidence>
<evidence type="ECO:0000259" key="9">
    <source>
        <dbReference type="PROSITE" id="PS51643"/>
    </source>
</evidence>
<dbReference type="InterPro" id="IPR027417">
    <property type="entry name" value="P-loop_NTPase"/>
</dbReference>
<keyword evidence="8" id="KW-0051">Antiviral defense</keyword>
<sequence>MIVTFISQCEKKALTKTRRVLDAFANRIGDRTWQTIITEEGLLAVKKLLRKTATKSTAVSCHWIRGRRRSELLWIVGNRNQFNAEGIVPVNTTQKKLDQNKWENDWHYLPLIKSLVAVSALLHDWGKASVLFQEKLLDSKNRFKGDPIRHEWISCLLLHALVQSSDNPHSDEAWLTLLIENQWHEDLIKQVVAQYEDHTKALHGLPPLAQLIAWLIVSHHRLPDLKIENQRQSFTDTPANNLDQLFQLIDVDWGYQNKFDVNEYKNRLVQCFQFQQGLLSQSNGWNKQIKKWATRLKQEQNNVHQVLQDGSWRVVLHHARLCLMMGDHYYSSCEADKNWKTNLNLIANTNQAKQPKQFLDEHLVGVCHNAMRVAQSLSRLADEMEPAYDVRKLKNKSPIGFEWQDHAVKEIKQFKLKNTHHDNGWFVVNMASTGKGKTIANAKIMQALSQDQKSLRYILALGLRTLTLQTGDAYRHDLGLSNDELAVLIGSKAIQELHQQQNALKNDVSHDELAQIGSESLEQLLDNELDYADMPQADFMDVLFPSHQAQRNKAFLYKPVLACTIDHMMAATETKRGGKYILPSLRLSSSDLVIDEVDDFGGQDLIAIARLIHLSAMLGRKVMISSATIPPALAEGFFNVYQQGWQLYCRFKKIQHTSIASMWVDEFKSHIQSTDVDISNQCIAQYSKIHDKFVSERAQFLQNQIIKHKAYIIECSDLLALKTQPKLDSSIQQQYFKKIQEHIEKLHHSHHSIDVQTNKRVSFGVVRIANVSPCVALTQYLLNASWSENIEPRAMAYHSRQVLLLRSEQEHHLDVVLKRKETSGQQALAFSNPVIRQHLDNVQAENVIFILVATPVEEVGRDHDFDWAIIEPSSYRSIIQLAGRVLRHRQLNQNVQQANIGLLQYNLKGLHGAQVAFEKPGFEKNTAKGNFKLDTKNLSELIDLNESASINAIPRIQPNPILQSQKKLADLEHAVLADALTNYTQVGAKPLNSWLTQCWFLTALPQRFHPFRQSSPNIQLFFVQQGLKLNIQMKNDLGYYINRQAYYKIHFHKPTDLEQERLWLKRNYHDILQRMATADSESNWNIEAKIEALSKRYGEIMLPEYDENKELMYCDQFGLTVIQ</sequence>
<feature type="domain" description="HD Cas3-type" evidence="9">
    <location>
        <begin position="102"/>
        <end position="329"/>
    </location>
</feature>
<dbReference type="Pfam" id="PF18019">
    <property type="entry name" value="Cas3_HD"/>
    <property type="match status" value="1"/>
</dbReference>
<protein>
    <submittedName>
        <fullName evidence="10">Type I-F CRISPR-associated helicase Cas3f</fullName>
    </submittedName>
</protein>
<dbReference type="Gene3D" id="3.40.50.300">
    <property type="entry name" value="P-loop containing nucleotide triphosphate hydrolases"/>
    <property type="match status" value="1"/>
</dbReference>
<dbReference type="Pfam" id="PF22590">
    <property type="entry name" value="Cas3-like_C_2"/>
    <property type="match status" value="1"/>
</dbReference>
<keyword evidence="5" id="KW-0378">Hydrolase</keyword>
<dbReference type="EMBL" id="CP091512">
    <property type="protein sequence ID" value="UOO91332.1"/>
    <property type="molecule type" value="Genomic_DNA"/>
</dbReference>
<evidence type="ECO:0000256" key="5">
    <source>
        <dbReference type="ARBA" id="ARBA00022801"/>
    </source>
</evidence>
<evidence type="ECO:0000256" key="8">
    <source>
        <dbReference type="ARBA" id="ARBA00023118"/>
    </source>
</evidence>
<keyword evidence="3" id="KW-0479">Metal-binding</keyword>
<reference evidence="10" key="2">
    <citation type="journal article" date="2022" name="Res Sq">
        <title>Evolution of multicellular longitudinally dividing oral cavity symbionts (Neisseriaceae).</title>
        <authorList>
            <person name="Nyongesa S."/>
            <person name="Weber P."/>
            <person name="Bernet E."/>
            <person name="Pullido F."/>
            <person name="Nieckarz M."/>
            <person name="Delaby M."/>
            <person name="Nieves C."/>
            <person name="Viehboeck T."/>
            <person name="Krause N."/>
            <person name="Rivera-Millot A."/>
            <person name="Nakamura A."/>
            <person name="Vischer N."/>
            <person name="VanNieuwenhze M."/>
            <person name="Brun Y."/>
            <person name="Cava F."/>
            <person name="Bulgheresi S."/>
            <person name="Veyrier F."/>
        </authorList>
    </citation>
    <scope>NUCLEOTIDE SEQUENCE</scope>
    <source>
        <strain evidence="10">SAG 1488-6</strain>
    </source>
</reference>
<dbReference type="PROSITE" id="PS51643">
    <property type="entry name" value="HD_CAS3"/>
    <property type="match status" value="1"/>
</dbReference>
<dbReference type="InterPro" id="IPR006483">
    <property type="entry name" value="CRISPR-assoc_Cas3_HD"/>
</dbReference>
<gene>
    <name evidence="10" type="primary">cas3f</name>
    <name evidence="10" type="ORF">LVJ81_06540</name>
</gene>
<evidence type="ECO:0000256" key="2">
    <source>
        <dbReference type="ARBA" id="ARBA00009046"/>
    </source>
</evidence>
<comment type="similarity">
    <text evidence="1">In the N-terminal section; belongs to the CRISPR-associated nuclease Cas3-HD family.</text>
</comment>
<dbReference type="RefSeq" id="WP_019959483.1">
    <property type="nucleotide sequence ID" value="NZ_CP091512.1"/>
</dbReference>
<keyword evidence="11" id="KW-1185">Reference proteome</keyword>
<comment type="similarity">
    <text evidence="2">In the central section; belongs to the CRISPR-associated helicase Cas3 family.</text>
</comment>
<dbReference type="InterPro" id="IPR048823">
    <property type="entry name" value="Cas3_I-F_Cas2"/>
</dbReference>
<evidence type="ECO:0000313" key="11">
    <source>
        <dbReference type="Proteomes" id="UP000832034"/>
    </source>
</evidence>
<dbReference type="NCBIfam" id="TIGR02562">
    <property type="entry name" value="cas3_yersinia"/>
    <property type="match status" value="1"/>
</dbReference>
<keyword evidence="7" id="KW-0067">ATP-binding</keyword>
<dbReference type="InterPro" id="IPR038257">
    <property type="entry name" value="CRISPR-assoc_Cas3_HD_sf"/>
</dbReference>
<evidence type="ECO:0000313" key="10">
    <source>
        <dbReference type="EMBL" id="UOO91332.1"/>
    </source>
</evidence>
<keyword evidence="6" id="KW-0347">Helicase</keyword>
<reference evidence="10" key="1">
    <citation type="submission" date="2021-12" db="EMBL/GenBank/DDBJ databases">
        <authorList>
            <person name="Veyrier F.J."/>
        </authorList>
    </citation>
    <scope>NUCLEOTIDE SEQUENCE</scope>
    <source>
        <strain evidence="10">SAG 1488-6</strain>
    </source>
</reference>
<dbReference type="Pfam" id="PF21384">
    <property type="entry name" value="Cas3_I-F_Cas2"/>
    <property type="match status" value="1"/>
</dbReference>
<evidence type="ECO:0000256" key="1">
    <source>
        <dbReference type="ARBA" id="ARBA00006847"/>
    </source>
</evidence>
<accession>A0ABY4ED22</accession>